<dbReference type="GO" id="GO:0042138">
    <property type="term" value="P:meiotic DNA double-strand break formation"/>
    <property type="evidence" value="ECO:0007669"/>
    <property type="project" value="InterPro"/>
</dbReference>
<name>A0A6V7NNY5_ANACO</name>
<evidence type="ECO:0000259" key="2">
    <source>
        <dbReference type="Pfam" id="PF02678"/>
    </source>
</evidence>
<evidence type="ECO:0000259" key="3">
    <source>
        <dbReference type="Pfam" id="PF05726"/>
    </source>
</evidence>
<accession>A0A6V7NNY5</accession>
<gene>
    <name evidence="4" type="ORF">CB5_LOCUS3533</name>
</gene>
<dbReference type="CDD" id="cd02909">
    <property type="entry name" value="cupin_pirin_N"/>
    <property type="match status" value="1"/>
</dbReference>
<dbReference type="Pfam" id="PF02678">
    <property type="entry name" value="Pirin"/>
    <property type="match status" value="1"/>
</dbReference>
<dbReference type="Gene3D" id="2.60.120.10">
    <property type="entry name" value="Jelly Rolls"/>
    <property type="match status" value="2"/>
</dbReference>
<dbReference type="InterPro" id="IPR011051">
    <property type="entry name" value="RmlC_Cupin_sf"/>
</dbReference>
<dbReference type="InterPro" id="IPR044968">
    <property type="entry name" value="PRD1"/>
</dbReference>
<reference evidence="4" key="1">
    <citation type="submission" date="2020-07" db="EMBL/GenBank/DDBJ databases">
        <authorList>
            <person name="Lin J."/>
        </authorList>
    </citation>
    <scope>NUCLEOTIDE SEQUENCE</scope>
</reference>
<comment type="similarity">
    <text evidence="1">Belongs to the pirin family.</text>
</comment>
<feature type="domain" description="Pirin C-terminal" evidence="3">
    <location>
        <begin position="1298"/>
        <end position="1403"/>
    </location>
</feature>
<evidence type="ECO:0000256" key="1">
    <source>
        <dbReference type="RuleBase" id="RU003457"/>
    </source>
</evidence>
<dbReference type="Pfam" id="PF05726">
    <property type="entry name" value="Pirin_C"/>
    <property type="match status" value="1"/>
</dbReference>
<evidence type="ECO:0008006" key="5">
    <source>
        <dbReference type="Google" id="ProtNLM"/>
    </source>
</evidence>
<organism evidence="4">
    <name type="scientific">Ananas comosus var. bracteatus</name>
    <name type="common">red pineapple</name>
    <dbReference type="NCBI Taxonomy" id="296719"/>
    <lineage>
        <taxon>Eukaryota</taxon>
        <taxon>Viridiplantae</taxon>
        <taxon>Streptophyta</taxon>
        <taxon>Embryophyta</taxon>
        <taxon>Tracheophyta</taxon>
        <taxon>Spermatophyta</taxon>
        <taxon>Magnoliopsida</taxon>
        <taxon>Liliopsida</taxon>
        <taxon>Poales</taxon>
        <taxon>Bromeliaceae</taxon>
        <taxon>Bromelioideae</taxon>
        <taxon>Ananas</taxon>
    </lineage>
</organism>
<evidence type="ECO:0000313" key="4">
    <source>
        <dbReference type="EMBL" id="CAD1820322.1"/>
    </source>
</evidence>
<proteinExistence type="inferred from homology"/>
<dbReference type="InterPro" id="IPR003829">
    <property type="entry name" value="Pirin_N_dom"/>
</dbReference>
<feature type="domain" description="Pirin N-terminal" evidence="2">
    <location>
        <begin position="1159"/>
        <end position="1252"/>
    </location>
</feature>
<dbReference type="InterPro" id="IPR008778">
    <property type="entry name" value="Pirin_C_dom"/>
</dbReference>
<dbReference type="EMBL" id="LR862140">
    <property type="protein sequence ID" value="CAD1820322.1"/>
    <property type="molecule type" value="Genomic_DNA"/>
</dbReference>
<sequence>MELDEAAAPAMHTCGRGHRSSLAVAVSAAAAAEGVGGVICLACFSALLSDPLSPSHHVSHALSQLSLALRADPAFARALRARHPHLLAPPLVRALAAAAAADDAALARQAVDLIVDISVASDVSVSADFLGRLADLLSSHLLEWSRRQIYVLHCFGVLLNSHQDDRTATNIRNKAALFSNLVQVCGEILFVLYKLFLLQGTPWEEGDNEFDALVSREKLLRFSLEVLLKAQNDDARLNCVGQKHHYFTLLLVLARRDYIFEVLRLSGKKDPLIISCLQVLDLFATEEKTFIQTLTVGFPMLLSTLRYVAEIPFHPVQTHVLRLVFLCISNCPGIISMPQVEEIATKLTEIFKGHSVEALGVASEVFTFEGSNPNSYTKVLERSIIKTCEDYLLPWLEEVLTEVPDEEVVLGVLETFHVILLKGSEVESMKFSQTLASSSWFSLSFGLLGLYPSDLMKTRVYLMLSSLIDRIIGSECGEAIQDAYACLPSDPLDLIYLLGQRSSHDLNLASCQCAILVLLYVSTLYGERLASENEVLAALEQYIIVNNTNFSCGISDSMILTQLILLYSLIRASSVGYSAAYNAEAEKTIFRLISEKEWDLLTISIHPLALNWLFQQEALLSPLSYQLLNFSKFYSSNKNQICVHLDKMQIMDIQMIAQLVVSGNNFVIQILVLLLKEVGEEGREDDAISVMNVLGGLLEIYPKSSNQLCLEGFADALRCSYYSTHSLQNFMTCSLIVFNVLYSANCKALIQEGEWLSVIQKLLEHLKPKSASQSCGQEEYLVIAILCIVLRFSTNQVLIEPAKAILFSNSLVSSVEKVVQSACTKGPALSKHEEDTTLGESLIFVLLLNLFALKSLHAILQDTIDWQDYLQLSDEVDTLSVLSIKCHDLCRLLYSGSSLVKLVASQCLLELLTRISEQRNSKGDELRCSWRYLESMMAVIEGLLFYGDYLVARNCGMCFAMILGWEKFGLVEKRAIKDSKWCRIVMEEFVMALAAPGLTSRCFTNQHKPAAYMAVTLLKLDRVPEWMKSLFDSSCISGIVNNLSASNVTAEIVMFFRELMMRNYLNDEHIATLHHLFQVCRKQAYEDNSKNQFSDDSLDKVVADPGDIDQICSILIHLMLSPDMGYNDAYKEQKKLLEEIDIFFQVLAKPQFEGDGAIVRRSIGRPELRNLDPFLMLDEFSVSAPAGFPDHPHRGFETVTYMLEGEFTHQDFAGHKGTIRAGDLQWMTAGRGIIHSEMPAAEGVQKGLQLWINLSSKDKITTEQDVSRVEKDGVDVRIIAGEAFGVRSPVYTRTPTMYLDYTLKPGAHVRQRIPDSWNSFVYVIEGEGVFGNPNSPASSSHYVLVLGAGDGLDAWNRSTKPLRFVLLGGQPLNEPIVQYGPFVMNTQDEIEQTIEDYHYCRNGFENAKQWKSQPQLH</sequence>
<dbReference type="InterPro" id="IPR014710">
    <property type="entry name" value="RmlC-like_jellyroll"/>
</dbReference>
<dbReference type="SUPFAM" id="SSF48371">
    <property type="entry name" value="ARM repeat"/>
    <property type="match status" value="1"/>
</dbReference>
<protein>
    <recommendedName>
        <fullName evidence="5">Pirin-like protein</fullName>
    </recommendedName>
</protein>
<dbReference type="PANTHER" id="PTHR36379">
    <property type="entry name" value="PROTEIN PRD1"/>
    <property type="match status" value="1"/>
</dbReference>
<dbReference type="PANTHER" id="PTHR36379:SF1">
    <property type="entry name" value="PUTATIVE RECOMBINATION INITIATION DEFECT 1-RELATED"/>
    <property type="match status" value="1"/>
</dbReference>
<dbReference type="SUPFAM" id="SSF51182">
    <property type="entry name" value="RmlC-like cupins"/>
    <property type="match status" value="1"/>
</dbReference>
<dbReference type="CDD" id="cd02247">
    <property type="entry name" value="cupin_pirin_C"/>
    <property type="match status" value="1"/>
</dbReference>
<dbReference type="InterPro" id="IPR016024">
    <property type="entry name" value="ARM-type_fold"/>
</dbReference>